<sequence>MTRYIWIEDVCNRVADDLEVTIYDICHMMAPWAKVRAIFEIAPDTT</sequence>
<evidence type="ECO:0000313" key="1">
    <source>
        <dbReference type="EMBL" id="APX21688.1"/>
    </source>
</evidence>
<organism evidence="1 2">
    <name type="scientific">Salipiger profundus</name>
    <dbReference type="NCBI Taxonomy" id="1229727"/>
    <lineage>
        <taxon>Bacteria</taxon>
        <taxon>Pseudomonadati</taxon>
        <taxon>Pseudomonadota</taxon>
        <taxon>Alphaproteobacteria</taxon>
        <taxon>Rhodobacterales</taxon>
        <taxon>Roseobacteraceae</taxon>
        <taxon>Salipiger</taxon>
    </lineage>
</organism>
<dbReference type="EMBL" id="CP014796">
    <property type="protein sequence ID" value="APX21688.1"/>
    <property type="molecule type" value="Genomic_DNA"/>
</dbReference>
<evidence type="ECO:0000313" key="2">
    <source>
        <dbReference type="Proteomes" id="UP000186559"/>
    </source>
</evidence>
<reference evidence="1 2" key="1">
    <citation type="submission" date="2016-03" db="EMBL/GenBank/DDBJ databases">
        <title>Deep-sea bacteria in the southern Pacific.</title>
        <authorList>
            <person name="Tang K."/>
        </authorList>
    </citation>
    <scope>NUCLEOTIDE SEQUENCE [LARGE SCALE GENOMIC DNA]</scope>
    <source>
        <strain evidence="1 2">JLT2016</strain>
    </source>
</reference>
<dbReference type="Proteomes" id="UP000186559">
    <property type="component" value="Chromosome"/>
</dbReference>
<proteinExistence type="predicted"/>
<gene>
    <name evidence="1" type="ORF">Ga0080559_TMP892</name>
</gene>
<protein>
    <submittedName>
        <fullName evidence="1">Uncharacterized protein</fullName>
    </submittedName>
</protein>
<dbReference type="AlphaFoldDB" id="A0A1U7D0P9"/>
<name>A0A1U7D0P9_9RHOB</name>
<dbReference type="KEGG" id="tpro:Ga0080559_TMP892"/>
<keyword evidence="2" id="KW-1185">Reference proteome</keyword>
<accession>A0A1U7D0P9</accession>